<dbReference type="Pfam" id="PF06480">
    <property type="entry name" value="FtsH_ext"/>
    <property type="match status" value="1"/>
</dbReference>
<keyword evidence="14" id="KW-1003">Cell membrane</keyword>
<dbReference type="PANTHER" id="PTHR43655:SF2">
    <property type="entry name" value="AFG3 LIKE MATRIX AAA PEPTIDASE SUBUNIT 2, ISOFORM A"/>
    <property type="match status" value="1"/>
</dbReference>
<dbReference type="SUPFAM" id="SSF140990">
    <property type="entry name" value="FtsH protease domain-like"/>
    <property type="match status" value="1"/>
</dbReference>
<dbReference type="GO" id="GO:0030163">
    <property type="term" value="P:protein catabolic process"/>
    <property type="evidence" value="ECO:0007669"/>
    <property type="project" value="UniProtKB-UniRule"/>
</dbReference>
<comment type="subcellular location">
    <subcellularLocation>
        <location evidence="14">Cell membrane</location>
        <topology evidence="14">Multi-pass membrane protein</topology>
        <orientation evidence="14">Cytoplasmic side</orientation>
    </subcellularLocation>
    <subcellularLocation>
        <location evidence="1">Membrane</location>
        <topology evidence="1">Multi-pass membrane protein</topology>
    </subcellularLocation>
</comment>
<dbReference type="STRING" id="1121284.SAMN05660493_00139"/>
<dbReference type="EC" id="3.4.24.-" evidence="14"/>
<dbReference type="InterPro" id="IPR011546">
    <property type="entry name" value="Pept_M41_FtsH_extracell"/>
</dbReference>
<keyword evidence="10 14" id="KW-0067">ATP-binding</keyword>
<dbReference type="SUPFAM" id="SSF52540">
    <property type="entry name" value="P-loop containing nucleoside triphosphate hydrolases"/>
    <property type="match status" value="1"/>
</dbReference>
<dbReference type="InterPro" id="IPR041569">
    <property type="entry name" value="AAA_lid_3"/>
</dbReference>
<dbReference type="InterPro" id="IPR005936">
    <property type="entry name" value="FtsH"/>
</dbReference>
<keyword evidence="13 14" id="KW-0472">Membrane</keyword>
<dbReference type="InterPro" id="IPR003960">
    <property type="entry name" value="ATPase_AAA_CS"/>
</dbReference>
<keyword evidence="4 14" id="KW-0645">Protease</keyword>
<dbReference type="FunFam" id="3.40.50.300:FF:000001">
    <property type="entry name" value="ATP-dependent zinc metalloprotease FtsH"/>
    <property type="match status" value="1"/>
</dbReference>
<dbReference type="InterPro" id="IPR000642">
    <property type="entry name" value="Peptidase_M41"/>
</dbReference>
<evidence type="ECO:0000256" key="15">
    <source>
        <dbReference type="RuleBase" id="RU003651"/>
    </source>
</evidence>
<dbReference type="InterPro" id="IPR037219">
    <property type="entry name" value="Peptidase_M41-like"/>
</dbReference>
<keyword evidence="6 14" id="KW-0479">Metal-binding</keyword>
<keyword evidence="19" id="KW-1185">Reference proteome</keyword>
<proteinExistence type="inferred from homology"/>
<dbReference type="Pfam" id="PF17862">
    <property type="entry name" value="AAA_lid_3"/>
    <property type="match status" value="1"/>
</dbReference>
<keyword evidence="18" id="KW-0132">Cell division</keyword>
<dbReference type="GO" id="GO:0004222">
    <property type="term" value="F:metalloendopeptidase activity"/>
    <property type="evidence" value="ECO:0007669"/>
    <property type="project" value="InterPro"/>
</dbReference>
<dbReference type="InterPro" id="IPR027417">
    <property type="entry name" value="P-loop_NTPase"/>
</dbReference>
<keyword evidence="8 14" id="KW-0378">Hydrolase</keyword>
<dbReference type="GO" id="GO:0051301">
    <property type="term" value="P:cell division"/>
    <property type="evidence" value="ECO:0007669"/>
    <property type="project" value="UniProtKB-KW"/>
</dbReference>
<dbReference type="OrthoDB" id="9809379at2"/>
<feature type="domain" description="AAA+ ATPase" evidence="17">
    <location>
        <begin position="219"/>
        <end position="359"/>
    </location>
</feature>
<comment type="similarity">
    <text evidence="2 14">In the C-terminal section; belongs to the peptidase M41 family.</text>
</comment>
<evidence type="ECO:0000256" key="5">
    <source>
        <dbReference type="ARBA" id="ARBA00022692"/>
    </source>
</evidence>
<dbReference type="Pfam" id="PF01434">
    <property type="entry name" value="Peptidase_M41"/>
    <property type="match status" value="1"/>
</dbReference>
<dbReference type="InterPro" id="IPR050928">
    <property type="entry name" value="ATP-dep_Zn_Metalloprotease"/>
</dbReference>
<evidence type="ECO:0000256" key="9">
    <source>
        <dbReference type="ARBA" id="ARBA00022833"/>
    </source>
</evidence>
<dbReference type="GO" id="GO:0005886">
    <property type="term" value="C:plasma membrane"/>
    <property type="evidence" value="ECO:0007669"/>
    <property type="project" value="UniProtKB-SubCell"/>
</dbReference>
<evidence type="ECO:0000256" key="12">
    <source>
        <dbReference type="ARBA" id="ARBA00023049"/>
    </source>
</evidence>
<name>A0A1U7PU66_9FLAO</name>
<keyword evidence="9 14" id="KW-0862">Zinc</keyword>
<dbReference type="FunFam" id="1.20.58.760:FF:000003">
    <property type="entry name" value="AFG3-like AAA ATPase 2"/>
    <property type="match status" value="1"/>
</dbReference>
<dbReference type="GO" id="GO:0006508">
    <property type="term" value="P:proteolysis"/>
    <property type="evidence" value="ECO:0007669"/>
    <property type="project" value="UniProtKB-KW"/>
</dbReference>
<dbReference type="GO" id="GO:0005524">
    <property type="term" value="F:ATP binding"/>
    <property type="evidence" value="ECO:0007669"/>
    <property type="project" value="UniProtKB-UniRule"/>
</dbReference>
<dbReference type="InterPro" id="IPR003959">
    <property type="entry name" value="ATPase_AAA_core"/>
</dbReference>
<keyword evidence="18" id="KW-0131">Cell cycle</keyword>
<protein>
    <recommendedName>
        <fullName evidence="14">ATP-dependent zinc metalloprotease FtsH</fullName>
        <ecNumber evidence="14">3.4.24.-</ecNumber>
    </recommendedName>
</protein>
<dbReference type="PANTHER" id="PTHR43655">
    <property type="entry name" value="ATP-DEPENDENT PROTEASE"/>
    <property type="match status" value="1"/>
</dbReference>
<evidence type="ECO:0000313" key="19">
    <source>
        <dbReference type="Proteomes" id="UP000187261"/>
    </source>
</evidence>
<evidence type="ECO:0000256" key="3">
    <source>
        <dbReference type="ARBA" id="ARBA00010550"/>
    </source>
</evidence>
<feature type="binding site" evidence="14">
    <location>
        <position position="454"/>
    </location>
    <ligand>
        <name>Zn(2+)</name>
        <dbReference type="ChEBI" id="CHEBI:29105"/>
        <note>catalytic</note>
    </ligand>
</feature>
<feature type="transmembrane region" description="Helical" evidence="14">
    <location>
        <begin position="128"/>
        <end position="150"/>
    </location>
</feature>
<dbReference type="Proteomes" id="UP000187261">
    <property type="component" value="Unassembled WGS sequence"/>
</dbReference>
<dbReference type="SMART" id="SM00382">
    <property type="entry name" value="AAA"/>
    <property type="match status" value="1"/>
</dbReference>
<evidence type="ECO:0000256" key="1">
    <source>
        <dbReference type="ARBA" id="ARBA00004141"/>
    </source>
</evidence>
<evidence type="ECO:0000256" key="7">
    <source>
        <dbReference type="ARBA" id="ARBA00022741"/>
    </source>
</evidence>
<comment type="subunit">
    <text evidence="14">Homohexamer.</text>
</comment>
<sequence length="653" mass="72249">MNNKGFNWFIPVLLGVVLLIFLPGLLGDSMVKNIDEKEFYGLVQQGKVSEVMVYRDNFKADVYLTKEAKAQLGSKEKSNDPLSMINIKPSPDFVLTYGDLRYFQEKFDQINSKLPKQARMEFGKSQGFFSDLLFTALFWIGIMALFYFVLFRKMGGGAGGPGGQIFSIGKSRAKLFDEKDKIQVTFKDVAGLEGAKEEVQEVVDFLKNSEKYTKLGGKIPKGVLLVGPPGTGKTLLAKAVAGEAKVPFFSLSGSDFVEMFVGVGASRVRDLFAQAKAKSPAIIFIDEIDAIGRARGKGNFTGGNDERENTLNQLLTEMDGFGTDTNVIVMAATNRADILDKALMRAGRFDRSIYVDLPELHERKQIFDVHLKKIKLDDTIDREFLAKQTPGFSGADIANVCNEAALIAARNAHEAVNKQDFLDAVDRIIGGLEKKNKAIKPSEKRRVAFHEAGHATISWLVEHAAPLLKVTIVPRGRSLGAAWYLPEERQLTTTEQMLDEICATLGGRAAEQVTFGNISTGALSDLERVTKQAQAMVTIYGLNDKVGNISYYDSSGQSEYSFGKPYSEETAKLIDEEISKLVENQYHRAVTILTENRDKLDALAQKLLEKEVIFREDLEEIFGKRAWDPELTEQPVSSVDDPAEAGNVLNPES</sequence>
<dbReference type="Gene3D" id="3.40.50.300">
    <property type="entry name" value="P-loop containing nucleotide triphosphate hydrolases"/>
    <property type="match status" value="1"/>
</dbReference>
<evidence type="ECO:0000256" key="8">
    <source>
        <dbReference type="ARBA" id="ARBA00022801"/>
    </source>
</evidence>
<dbReference type="NCBIfam" id="TIGR01241">
    <property type="entry name" value="FtsH_fam"/>
    <property type="match status" value="1"/>
</dbReference>
<comment type="similarity">
    <text evidence="14">In the central section; belongs to the AAA ATPase family.</text>
</comment>
<evidence type="ECO:0000313" key="18">
    <source>
        <dbReference type="EMBL" id="SIT95492.1"/>
    </source>
</evidence>
<dbReference type="EMBL" id="FTPU01000001">
    <property type="protein sequence ID" value="SIT95492.1"/>
    <property type="molecule type" value="Genomic_DNA"/>
</dbReference>
<evidence type="ECO:0000256" key="16">
    <source>
        <dbReference type="SAM" id="MobiDB-lite"/>
    </source>
</evidence>
<dbReference type="CDD" id="cd19501">
    <property type="entry name" value="RecA-like_FtsH"/>
    <property type="match status" value="1"/>
</dbReference>
<dbReference type="GO" id="GO:0008270">
    <property type="term" value="F:zinc ion binding"/>
    <property type="evidence" value="ECO:0007669"/>
    <property type="project" value="UniProtKB-UniRule"/>
</dbReference>
<dbReference type="InterPro" id="IPR003593">
    <property type="entry name" value="AAA+_ATPase"/>
</dbReference>
<dbReference type="PROSITE" id="PS00674">
    <property type="entry name" value="AAA"/>
    <property type="match status" value="1"/>
</dbReference>
<keyword evidence="12 14" id="KW-0482">Metalloprotease</keyword>
<gene>
    <name evidence="14" type="primary">ftsH</name>
    <name evidence="18" type="ORF">SAMN05660493_00139</name>
</gene>
<accession>A0A1U7PU66</accession>
<dbReference type="GO" id="GO:0004176">
    <property type="term" value="F:ATP-dependent peptidase activity"/>
    <property type="evidence" value="ECO:0007669"/>
    <property type="project" value="InterPro"/>
</dbReference>
<feature type="binding site" evidence="14">
    <location>
        <begin position="227"/>
        <end position="234"/>
    </location>
    <ligand>
        <name>ATP</name>
        <dbReference type="ChEBI" id="CHEBI:30616"/>
    </ligand>
</feature>
<dbReference type="GO" id="GO:0016887">
    <property type="term" value="F:ATP hydrolysis activity"/>
    <property type="evidence" value="ECO:0007669"/>
    <property type="project" value="UniProtKB-UniRule"/>
</dbReference>
<feature type="binding site" evidence="14">
    <location>
        <position position="525"/>
    </location>
    <ligand>
        <name>Zn(2+)</name>
        <dbReference type="ChEBI" id="CHEBI:29105"/>
        <note>catalytic</note>
    </ligand>
</feature>
<evidence type="ECO:0000256" key="11">
    <source>
        <dbReference type="ARBA" id="ARBA00022989"/>
    </source>
</evidence>
<evidence type="ECO:0000256" key="10">
    <source>
        <dbReference type="ARBA" id="ARBA00022840"/>
    </source>
</evidence>
<dbReference type="Pfam" id="PF00004">
    <property type="entry name" value="AAA"/>
    <property type="match status" value="1"/>
</dbReference>
<reference evidence="19" key="1">
    <citation type="submission" date="2016-10" db="EMBL/GenBank/DDBJ databases">
        <authorList>
            <person name="Varghese N."/>
            <person name="Submissions S."/>
        </authorList>
    </citation>
    <scope>NUCLEOTIDE SEQUENCE [LARGE SCALE GENOMIC DNA]</scope>
    <source>
        <strain evidence="19">DSM 19482</strain>
    </source>
</reference>
<dbReference type="FunFam" id="1.10.8.60:FF:000019">
    <property type="entry name" value="AFG3-like AAA ATPase 2"/>
    <property type="match status" value="1"/>
</dbReference>
<comment type="similarity">
    <text evidence="15">Belongs to the AAA ATPase family.</text>
</comment>
<keyword evidence="5 14" id="KW-0812">Transmembrane</keyword>
<evidence type="ECO:0000256" key="4">
    <source>
        <dbReference type="ARBA" id="ARBA00022670"/>
    </source>
</evidence>
<keyword evidence="11 14" id="KW-1133">Transmembrane helix</keyword>
<dbReference type="AlphaFoldDB" id="A0A1U7PU66"/>
<dbReference type="Gene3D" id="1.10.8.60">
    <property type="match status" value="1"/>
</dbReference>
<comment type="cofactor">
    <cofactor evidence="14">
        <name>Zn(2+)</name>
        <dbReference type="ChEBI" id="CHEBI:29105"/>
    </cofactor>
    <text evidence="14">Binds 1 zinc ion per subunit.</text>
</comment>
<comment type="similarity">
    <text evidence="3">In the N-terminal section; belongs to the AAA ATPase family.</text>
</comment>
<feature type="binding site" evidence="14">
    <location>
        <position position="450"/>
    </location>
    <ligand>
        <name>Zn(2+)</name>
        <dbReference type="ChEBI" id="CHEBI:29105"/>
        <note>catalytic</note>
    </ligand>
</feature>
<evidence type="ECO:0000259" key="17">
    <source>
        <dbReference type="SMART" id="SM00382"/>
    </source>
</evidence>
<comment type="function">
    <text evidence="14">Acts as a processive, ATP-dependent zinc metallopeptidase for both cytoplasmic and membrane proteins. Plays a role in the quality control of integral membrane proteins.</text>
</comment>
<evidence type="ECO:0000256" key="13">
    <source>
        <dbReference type="ARBA" id="ARBA00023136"/>
    </source>
</evidence>
<evidence type="ECO:0000256" key="2">
    <source>
        <dbReference type="ARBA" id="ARBA00010044"/>
    </source>
</evidence>
<feature type="transmembrane region" description="Helical" evidence="14">
    <location>
        <begin position="6"/>
        <end position="27"/>
    </location>
</feature>
<keyword evidence="7 14" id="KW-0547">Nucleotide-binding</keyword>
<dbReference type="RefSeq" id="WP_076781476.1">
    <property type="nucleotide sequence ID" value="NZ_FTPU01000001.1"/>
</dbReference>
<feature type="active site" evidence="14">
    <location>
        <position position="451"/>
    </location>
</feature>
<organism evidence="18 19">
    <name type="scientific">Epilithonimonas bovis DSM 19482</name>
    <dbReference type="NCBI Taxonomy" id="1121284"/>
    <lineage>
        <taxon>Bacteria</taxon>
        <taxon>Pseudomonadati</taxon>
        <taxon>Bacteroidota</taxon>
        <taxon>Flavobacteriia</taxon>
        <taxon>Flavobacteriales</taxon>
        <taxon>Weeksellaceae</taxon>
        <taxon>Chryseobacterium group</taxon>
        <taxon>Epilithonimonas</taxon>
    </lineage>
</organism>
<dbReference type="Gene3D" id="1.20.58.760">
    <property type="entry name" value="Peptidase M41"/>
    <property type="match status" value="1"/>
</dbReference>
<dbReference type="HAMAP" id="MF_01458">
    <property type="entry name" value="FtsH"/>
    <property type="match status" value="1"/>
</dbReference>
<evidence type="ECO:0000256" key="14">
    <source>
        <dbReference type="HAMAP-Rule" id="MF_01458"/>
    </source>
</evidence>
<feature type="region of interest" description="Disordered" evidence="16">
    <location>
        <begin position="632"/>
        <end position="653"/>
    </location>
</feature>
<evidence type="ECO:0000256" key="6">
    <source>
        <dbReference type="ARBA" id="ARBA00022723"/>
    </source>
</evidence>